<organism evidence="14 15">
    <name type="scientific">Porphyridium purpureum</name>
    <name type="common">Red alga</name>
    <name type="synonym">Porphyridium cruentum</name>
    <dbReference type="NCBI Taxonomy" id="35688"/>
    <lineage>
        <taxon>Eukaryota</taxon>
        <taxon>Rhodophyta</taxon>
        <taxon>Bangiophyceae</taxon>
        <taxon>Porphyridiales</taxon>
        <taxon>Porphyridiaceae</taxon>
        <taxon>Porphyridium</taxon>
    </lineage>
</organism>
<keyword evidence="10 11" id="KW-0012">Acyltransferase</keyword>
<feature type="domain" description="Thiolase N-terminal" evidence="12">
    <location>
        <begin position="61"/>
        <end position="334"/>
    </location>
</feature>
<dbReference type="SUPFAM" id="SSF53901">
    <property type="entry name" value="Thiolase-like"/>
    <property type="match status" value="2"/>
</dbReference>
<evidence type="ECO:0000256" key="5">
    <source>
        <dbReference type="ARBA" id="ARBA00022679"/>
    </source>
</evidence>
<proteinExistence type="inferred from homology"/>
<evidence type="ECO:0000256" key="11">
    <source>
        <dbReference type="RuleBase" id="RU003557"/>
    </source>
</evidence>
<keyword evidence="15" id="KW-1185">Reference proteome</keyword>
<dbReference type="InterPro" id="IPR020615">
    <property type="entry name" value="Thiolase_acyl_enz_int_AS"/>
</dbReference>
<dbReference type="CDD" id="cd00751">
    <property type="entry name" value="thiolase"/>
    <property type="match status" value="1"/>
</dbReference>
<evidence type="ECO:0000256" key="2">
    <source>
        <dbReference type="ARBA" id="ARBA00010982"/>
    </source>
</evidence>
<evidence type="ECO:0000313" key="15">
    <source>
        <dbReference type="Proteomes" id="UP000324585"/>
    </source>
</evidence>
<evidence type="ECO:0000259" key="13">
    <source>
        <dbReference type="Pfam" id="PF02803"/>
    </source>
</evidence>
<comment type="similarity">
    <text evidence="2 11">Belongs to the thiolase-like superfamily. Thiolase family.</text>
</comment>
<dbReference type="Pfam" id="PF00108">
    <property type="entry name" value="Thiolase_N"/>
    <property type="match status" value="1"/>
</dbReference>
<dbReference type="OrthoDB" id="429at2759"/>
<evidence type="ECO:0000313" key="14">
    <source>
        <dbReference type="EMBL" id="KAA8499591.1"/>
    </source>
</evidence>
<dbReference type="PROSITE" id="PS00098">
    <property type="entry name" value="THIOLASE_1"/>
    <property type="match status" value="1"/>
</dbReference>
<evidence type="ECO:0000256" key="4">
    <source>
        <dbReference type="ARBA" id="ARBA00012705"/>
    </source>
</evidence>
<dbReference type="EMBL" id="VRMN01000001">
    <property type="protein sequence ID" value="KAA8499591.1"/>
    <property type="molecule type" value="Genomic_DNA"/>
</dbReference>
<dbReference type="InterPro" id="IPR020617">
    <property type="entry name" value="Thiolase_C"/>
</dbReference>
<accession>A0A5J4Z6S9</accession>
<dbReference type="InterPro" id="IPR020616">
    <property type="entry name" value="Thiolase_N"/>
</dbReference>
<evidence type="ECO:0000256" key="8">
    <source>
        <dbReference type="ARBA" id="ARBA00022958"/>
    </source>
</evidence>
<keyword evidence="6" id="KW-0479">Metal-binding</keyword>
<gene>
    <name evidence="14" type="ORF">FVE85_7176</name>
</gene>
<comment type="subcellular location">
    <subcellularLocation>
        <location evidence="1">Mitochondrion</location>
    </subcellularLocation>
</comment>
<dbReference type="Gene3D" id="3.40.47.10">
    <property type="match status" value="1"/>
</dbReference>
<name>A0A5J4Z6S9_PORPP</name>
<evidence type="ECO:0000256" key="6">
    <source>
        <dbReference type="ARBA" id="ARBA00022723"/>
    </source>
</evidence>
<dbReference type="NCBIfam" id="TIGR01930">
    <property type="entry name" value="AcCoA-C-Actrans"/>
    <property type="match status" value="1"/>
</dbReference>
<dbReference type="InterPro" id="IPR016039">
    <property type="entry name" value="Thiolase-like"/>
</dbReference>
<dbReference type="AlphaFoldDB" id="A0A5J4Z6S9"/>
<keyword evidence="9" id="KW-0496">Mitochondrion</keyword>
<dbReference type="InterPro" id="IPR002155">
    <property type="entry name" value="Thiolase"/>
</dbReference>
<dbReference type="InterPro" id="IPR020613">
    <property type="entry name" value="Thiolase_CS"/>
</dbReference>
<keyword evidence="7" id="KW-0809">Transit peptide</keyword>
<dbReference type="EC" id="2.3.1.9" evidence="4"/>
<dbReference type="Proteomes" id="UP000324585">
    <property type="component" value="Unassembled WGS sequence"/>
</dbReference>
<dbReference type="InterPro" id="IPR020610">
    <property type="entry name" value="Thiolase_AS"/>
</dbReference>
<protein>
    <recommendedName>
        <fullName evidence="4">acetyl-CoA C-acetyltransferase</fullName>
        <ecNumber evidence="4">2.3.1.9</ecNumber>
    </recommendedName>
</protein>
<comment type="caution">
    <text evidence="14">The sequence shown here is derived from an EMBL/GenBank/DDBJ whole genome shotgun (WGS) entry which is preliminary data.</text>
</comment>
<dbReference type="OMA" id="TAMAVEC"/>
<feature type="domain" description="Thiolase C-terminal" evidence="13">
    <location>
        <begin position="343"/>
        <end position="465"/>
    </location>
</feature>
<dbReference type="PROSITE" id="PS00737">
    <property type="entry name" value="THIOLASE_2"/>
    <property type="match status" value="1"/>
</dbReference>
<dbReference type="PROSITE" id="PS00099">
    <property type="entry name" value="THIOLASE_3"/>
    <property type="match status" value="1"/>
</dbReference>
<evidence type="ECO:0000256" key="3">
    <source>
        <dbReference type="ARBA" id="ARBA00011881"/>
    </source>
</evidence>
<dbReference type="Pfam" id="PF02803">
    <property type="entry name" value="Thiolase_C"/>
    <property type="match status" value="1"/>
</dbReference>
<reference evidence="15" key="1">
    <citation type="journal article" date="2019" name="Nat. Commun.">
        <title>Expansion of phycobilisome linker gene families in mesophilic red algae.</title>
        <authorList>
            <person name="Lee J."/>
            <person name="Kim D."/>
            <person name="Bhattacharya D."/>
            <person name="Yoon H.S."/>
        </authorList>
    </citation>
    <scope>NUCLEOTIDE SEQUENCE [LARGE SCALE GENOMIC DNA]</scope>
    <source>
        <strain evidence="15">CCMP 1328</strain>
    </source>
</reference>
<comment type="subunit">
    <text evidence="3">Homotetramer.</text>
</comment>
<keyword evidence="5 11" id="KW-0808">Transferase</keyword>
<dbReference type="GO" id="GO:0003985">
    <property type="term" value="F:acetyl-CoA C-acetyltransferase activity"/>
    <property type="evidence" value="ECO:0007669"/>
    <property type="project" value="UniProtKB-EC"/>
</dbReference>
<keyword evidence="8" id="KW-0630">Potassium</keyword>
<dbReference type="PANTHER" id="PTHR18919:SF156">
    <property type="entry name" value="ACETYL-COA ACETYLTRANSFERASE, MITOCHONDRIAL"/>
    <property type="match status" value="1"/>
</dbReference>
<evidence type="ECO:0000256" key="10">
    <source>
        <dbReference type="ARBA" id="ARBA00023315"/>
    </source>
</evidence>
<evidence type="ECO:0000256" key="7">
    <source>
        <dbReference type="ARBA" id="ARBA00022946"/>
    </source>
</evidence>
<dbReference type="GO" id="GO:0005739">
    <property type="term" value="C:mitochondrion"/>
    <property type="evidence" value="ECO:0007669"/>
    <property type="project" value="UniProtKB-SubCell"/>
</dbReference>
<dbReference type="GO" id="GO:0006635">
    <property type="term" value="P:fatty acid beta-oxidation"/>
    <property type="evidence" value="ECO:0007669"/>
    <property type="project" value="TreeGrafter"/>
</dbReference>
<dbReference type="GO" id="GO:0046872">
    <property type="term" value="F:metal ion binding"/>
    <property type="evidence" value="ECO:0007669"/>
    <property type="project" value="UniProtKB-KW"/>
</dbReference>
<sequence length="467" mass="49617">MRSTRMALAARSFSHAPWRRGWSYRRGSLAGEQCAPRMAFTCTAPKAGPQAFEVDHSRDAFIVSVARTPNGCFRGKLADFSAPDLGAIAIRAAMHRANFDPALIDEAFFGNVLSANCGQAPARRAILSAGLPASVVCTTVNKVCSSGLKSVMFGVNSLNLGYADAVVVGGMESMTNAPYYVKKPKDKMTKEQIIQSLEPGGLVDGMVMDGLWDPYGAYLMGNIAENLARRMNITREEQDNHATRSYSSAARAQSLGNFANELVPVYPKDSTAVDGSVNFAENCEALLSSDEEISNFLRVDRLPKLNPAFEENGTITAGNSSKISDGAAALILASGAFVKRHNLKPIARVLSQADVELPPAEYPLAPARVIPVALQRARMDAKDVDYYEINEAFSAVSIIVNRMLDLNPAHVNLFGGSVATGHPIGASGARILVTLTSVLRQTSGTIGVAAVCNGGGGGSALVIERMS</sequence>
<evidence type="ECO:0000256" key="1">
    <source>
        <dbReference type="ARBA" id="ARBA00004173"/>
    </source>
</evidence>
<dbReference type="PANTHER" id="PTHR18919">
    <property type="entry name" value="ACETYL-COA C-ACYLTRANSFERASE"/>
    <property type="match status" value="1"/>
</dbReference>
<evidence type="ECO:0000256" key="9">
    <source>
        <dbReference type="ARBA" id="ARBA00023128"/>
    </source>
</evidence>
<evidence type="ECO:0000259" key="12">
    <source>
        <dbReference type="Pfam" id="PF00108"/>
    </source>
</evidence>